<reference evidence="1 2" key="1">
    <citation type="submission" date="2019-06" db="EMBL/GenBank/DDBJ databases">
        <title>Sequencing the genomes of 1000 actinobacteria strains.</title>
        <authorList>
            <person name="Klenk H.-P."/>
        </authorList>
    </citation>
    <scope>NUCLEOTIDE SEQUENCE [LARGE SCALE GENOMIC DNA]</scope>
    <source>
        <strain evidence="1 2">DSM 44826</strain>
    </source>
</reference>
<evidence type="ECO:0000313" key="1">
    <source>
        <dbReference type="EMBL" id="TWF82737.1"/>
    </source>
</evidence>
<dbReference type="Proteomes" id="UP000317940">
    <property type="component" value="Unassembled WGS sequence"/>
</dbReference>
<comment type="caution">
    <text evidence="1">The sequence shown here is derived from an EMBL/GenBank/DDBJ whole genome shotgun (WGS) entry which is preliminary data.</text>
</comment>
<evidence type="ECO:0000313" key="2">
    <source>
        <dbReference type="Proteomes" id="UP000317940"/>
    </source>
</evidence>
<dbReference type="RefSeq" id="WP_145910018.1">
    <property type="nucleotide sequence ID" value="NZ_BAAAMZ010000017.1"/>
</dbReference>
<dbReference type="EMBL" id="VIWT01000004">
    <property type="protein sequence ID" value="TWF82737.1"/>
    <property type="molecule type" value="Genomic_DNA"/>
</dbReference>
<dbReference type="OrthoDB" id="3637176at2"/>
<proteinExistence type="predicted"/>
<accession>A0A561T6L1</accession>
<gene>
    <name evidence="1" type="ORF">FHX73_14219</name>
</gene>
<dbReference type="AlphaFoldDB" id="A0A561T6L1"/>
<keyword evidence="2" id="KW-1185">Reference proteome</keyword>
<protein>
    <submittedName>
        <fullName evidence="1">Uncharacterized protein</fullName>
    </submittedName>
</protein>
<name>A0A561T6L1_9ACTN</name>
<sequence>MARNRPAAVRAGLPRAHRAGATSQVIDGLSARTLAEIARLERDRSYLHPGEVAESVRLWAEYARRPARQLWQDHEQGNTDWYCCGDPIHARGVLTVVLRALSRQGAREFRRVVSRCDAHWPLPEWADLSP</sequence>
<organism evidence="1 2">
    <name type="scientific">Kitasatospora viridis</name>
    <dbReference type="NCBI Taxonomy" id="281105"/>
    <lineage>
        <taxon>Bacteria</taxon>
        <taxon>Bacillati</taxon>
        <taxon>Actinomycetota</taxon>
        <taxon>Actinomycetes</taxon>
        <taxon>Kitasatosporales</taxon>
        <taxon>Streptomycetaceae</taxon>
        <taxon>Kitasatospora</taxon>
    </lineage>
</organism>